<dbReference type="InterPro" id="IPR015421">
    <property type="entry name" value="PyrdxlP-dep_Trfase_major"/>
</dbReference>
<dbReference type="eggNOG" id="COG1921">
    <property type="taxonomic scope" value="Bacteria"/>
</dbReference>
<dbReference type="SUPFAM" id="SSF53383">
    <property type="entry name" value="PLP-dependent transferases"/>
    <property type="match status" value="1"/>
</dbReference>
<evidence type="ECO:0000256" key="4">
    <source>
        <dbReference type="PIRSR" id="PIRSR618319-50"/>
    </source>
</evidence>
<evidence type="ECO:0000313" key="7">
    <source>
        <dbReference type="Proteomes" id="UP000013783"/>
    </source>
</evidence>
<comment type="similarity">
    <text evidence="3">Belongs to the SelA family.</text>
</comment>
<dbReference type="OrthoDB" id="9787096at2"/>
<keyword evidence="2 4" id="KW-0663">Pyridoxal phosphate</keyword>
<dbReference type="GO" id="GO:0004125">
    <property type="term" value="F:L-seryl-tRNA(Sec) selenium transferase activity"/>
    <property type="evidence" value="ECO:0007669"/>
    <property type="project" value="TreeGrafter"/>
</dbReference>
<evidence type="ECO:0000256" key="2">
    <source>
        <dbReference type="ARBA" id="ARBA00022898"/>
    </source>
</evidence>
<dbReference type="Pfam" id="PF03841">
    <property type="entry name" value="SelA"/>
    <property type="match status" value="1"/>
</dbReference>
<keyword evidence="8" id="KW-1185">Reference proteome</keyword>
<dbReference type="InterPro" id="IPR006337">
    <property type="entry name" value="DgaE-like"/>
</dbReference>
<dbReference type="Proteomes" id="UP000013783">
    <property type="component" value="Unassembled WGS sequence"/>
</dbReference>
<accession>R2QTI8</accession>
<organism evidence="5 7">
    <name type="scientific">Enterococcus malodoratus ATCC 43197</name>
    <dbReference type="NCBI Taxonomy" id="1158601"/>
    <lineage>
        <taxon>Bacteria</taxon>
        <taxon>Bacillati</taxon>
        <taxon>Bacillota</taxon>
        <taxon>Bacilli</taxon>
        <taxon>Lactobacillales</taxon>
        <taxon>Enterococcaceae</taxon>
        <taxon>Enterococcus</taxon>
    </lineage>
</organism>
<dbReference type="Proteomes" id="UP000014148">
    <property type="component" value="Unassembled WGS sequence"/>
</dbReference>
<dbReference type="EMBL" id="AJAK01000031">
    <property type="protein sequence ID" value="EOH71921.1"/>
    <property type="molecule type" value="Genomic_DNA"/>
</dbReference>
<evidence type="ECO:0000256" key="1">
    <source>
        <dbReference type="ARBA" id="ARBA00001933"/>
    </source>
</evidence>
<sequence>MISYEKFGLKEVINASGRMTILGVSKVSKNVLAAQRFGGEHFFEMSDLMIQTGKYLAELLQTEDAQIVSSASAGIAQSVAAVIGEGSLYHAYHPYTNRIAKREIVIPKGHNVDYGTPVEVMIQQGGGRVVETGYANMCSAEHLELMITPETAAILYVKSHHTVQKSMLSVEDAVKVAKKYKLPLIIDAAAEEDLFHYTQAGADLVIYSGAKAIEGPSAGLVIGKKQYVEWTRLQSKGIGRAMKIGKDNVLGFTQAVADYLALGSESGEMMQQRLDPLIASVNQIAGLEAKIVQDGAGRDIYRASVKITGEKSAQTVITELKAENPAIYTREYQANNGIVEFDVRSVNEQELEKIVRRLQEIMK</sequence>
<comment type="caution">
    <text evidence="5">The sequence shown here is derived from an EMBL/GenBank/DDBJ whole genome shotgun (WGS) entry which is preliminary data.</text>
</comment>
<dbReference type="FunFam" id="3.40.640.10:FF:000056">
    <property type="entry name" value="SelA-like pyridoxal phosphate-dependent enzyme"/>
    <property type="match status" value="1"/>
</dbReference>
<reference evidence="6 8" key="2">
    <citation type="submission" date="2013-03" db="EMBL/GenBank/DDBJ databases">
        <title>The Genome Sequence of Enterococcus malodoratus ATCC_43197 (PacBio/Illumina hybrid assembly).</title>
        <authorList>
            <consortium name="The Broad Institute Genomics Platform"/>
            <consortium name="The Broad Institute Genome Sequencing Center for Infectious Disease"/>
            <person name="Earl A."/>
            <person name="Russ C."/>
            <person name="Gilmore M."/>
            <person name="Surin D."/>
            <person name="Walker B."/>
            <person name="Young S."/>
            <person name="Zeng Q."/>
            <person name="Gargeya S."/>
            <person name="Fitzgerald M."/>
            <person name="Haas B."/>
            <person name="Abouelleil A."/>
            <person name="Allen A.W."/>
            <person name="Alvarado L."/>
            <person name="Arachchi H.M."/>
            <person name="Berlin A.M."/>
            <person name="Chapman S.B."/>
            <person name="Gainer-Dewar J."/>
            <person name="Goldberg J."/>
            <person name="Griggs A."/>
            <person name="Gujja S."/>
            <person name="Hansen M."/>
            <person name="Howarth C."/>
            <person name="Imamovic A."/>
            <person name="Ireland A."/>
            <person name="Larimer J."/>
            <person name="McCowan C."/>
            <person name="Murphy C."/>
            <person name="Pearson M."/>
            <person name="Poon T.W."/>
            <person name="Priest M."/>
            <person name="Roberts A."/>
            <person name="Saif S."/>
            <person name="Shea T."/>
            <person name="Sisk P."/>
            <person name="Sykes S."/>
            <person name="Wortman J."/>
            <person name="Nusbaum C."/>
            <person name="Birren B."/>
        </authorList>
    </citation>
    <scope>NUCLEOTIDE SEQUENCE [LARGE SCALE GENOMIC DNA]</scope>
    <source>
        <strain evidence="6 8">ATCC 43197</strain>
    </source>
</reference>
<evidence type="ECO:0000256" key="3">
    <source>
        <dbReference type="ARBA" id="ARBA00044507"/>
    </source>
</evidence>
<evidence type="ECO:0000313" key="6">
    <source>
        <dbReference type="EMBL" id="EOT70055.1"/>
    </source>
</evidence>
<protein>
    <submittedName>
        <fullName evidence="5">L-seryl-tRNA(Ser) seleniumtransferase</fullName>
    </submittedName>
</protein>
<reference evidence="5 7" key="1">
    <citation type="submission" date="2013-02" db="EMBL/GenBank/DDBJ databases">
        <title>The Genome Sequence of Enterococcus malodoratus ATCC_43197.</title>
        <authorList>
            <consortium name="The Broad Institute Genome Sequencing Platform"/>
            <consortium name="The Broad Institute Genome Sequencing Center for Infectious Disease"/>
            <person name="Earl A.M."/>
            <person name="Gilmore M.S."/>
            <person name="Lebreton F."/>
            <person name="Walker B."/>
            <person name="Young S.K."/>
            <person name="Zeng Q."/>
            <person name="Gargeya S."/>
            <person name="Fitzgerald M."/>
            <person name="Haas B."/>
            <person name="Abouelleil A."/>
            <person name="Alvarado L."/>
            <person name="Arachchi H.M."/>
            <person name="Berlin A.M."/>
            <person name="Chapman S.B."/>
            <person name="Dewar J."/>
            <person name="Goldberg J."/>
            <person name="Griggs A."/>
            <person name="Gujja S."/>
            <person name="Hansen M."/>
            <person name="Howarth C."/>
            <person name="Imamovic A."/>
            <person name="Larimer J."/>
            <person name="McCowan C."/>
            <person name="Murphy C."/>
            <person name="Neiman D."/>
            <person name="Pearson M."/>
            <person name="Priest M."/>
            <person name="Roberts A."/>
            <person name="Saif S."/>
            <person name="Shea T."/>
            <person name="Sisk P."/>
            <person name="Sykes S."/>
            <person name="Wortman J."/>
            <person name="Nusbaum C."/>
            <person name="Birren B."/>
        </authorList>
    </citation>
    <scope>NUCLEOTIDE SEQUENCE [LARGE SCALE GENOMIC DNA]</scope>
    <source>
        <strain evidence="5 7">ATCC 43197</strain>
    </source>
</reference>
<keyword evidence="5" id="KW-0808">Transferase</keyword>
<dbReference type="AlphaFoldDB" id="R2QTI8"/>
<dbReference type="EMBL" id="ASWA01000002">
    <property type="protein sequence ID" value="EOT70055.1"/>
    <property type="molecule type" value="Genomic_DNA"/>
</dbReference>
<feature type="modified residue" description="N6-(pyridoxal phosphate)lysine" evidence="4">
    <location>
        <position position="211"/>
    </location>
</feature>
<comment type="cofactor">
    <cofactor evidence="1 4">
        <name>pyridoxal 5'-phosphate</name>
        <dbReference type="ChEBI" id="CHEBI:597326"/>
    </cofactor>
</comment>
<dbReference type="RefSeq" id="WP_010742976.1">
    <property type="nucleotide sequence ID" value="NZ_KB946253.1"/>
</dbReference>
<dbReference type="PATRIC" id="fig|1158601.3.peg.4173"/>
<dbReference type="PANTHER" id="PTHR32328:SF0">
    <property type="entry name" value="L-SERYL-TRNA(SEC) SELENIUM TRANSFERASE"/>
    <property type="match status" value="1"/>
</dbReference>
<proteinExistence type="inferred from homology"/>
<evidence type="ECO:0000313" key="5">
    <source>
        <dbReference type="EMBL" id="EOH71921.1"/>
    </source>
</evidence>
<dbReference type="NCBIfam" id="TIGR01437">
    <property type="entry name" value="selA_rel"/>
    <property type="match status" value="1"/>
</dbReference>
<dbReference type="GeneID" id="79787808"/>
<dbReference type="Gene3D" id="3.40.640.10">
    <property type="entry name" value="Type I PLP-dependent aspartate aminotransferase-like (Major domain)"/>
    <property type="match status" value="1"/>
</dbReference>
<evidence type="ECO:0000313" key="8">
    <source>
        <dbReference type="Proteomes" id="UP000014148"/>
    </source>
</evidence>
<gene>
    <name evidence="6" type="ORF">I585_01534</name>
    <name evidence="5" type="ORF">UAI_04205</name>
</gene>
<dbReference type="InterPro" id="IPR018319">
    <property type="entry name" value="SelA-like"/>
</dbReference>
<dbReference type="PANTHER" id="PTHR32328">
    <property type="entry name" value="L-SERYL-TRNA(SEC) SELENIUM TRANSFERASE"/>
    <property type="match status" value="1"/>
</dbReference>
<dbReference type="InterPro" id="IPR015424">
    <property type="entry name" value="PyrdxlP-dep_Trfase"/>
</dbReference>
<name>R2QTI8_9ENTE</name>
<dbReference type="STRING" id="71451.RV07_GL000051"/>